<evidence type="ECO:0000256" key="4">
    <source>
        <dbReference type="ARBA" id="ARBA00005163"/>
    </source>
</evidence>
<keyword evidence="12" id="KW-0249">Electron transport</keyword>
<keyword evidence="11" id="KW-0479">Metal-binding</keyword>
<dbReference type="NCBIfam" id="TIGR02968">
    <property type="entry name" value="succ_dehyd_anc"/>
    <property type="match status" value="1"/>
</dbReference>
<dbReference type="Gene3D" id="1.20.1300.10">
    <property type="entry name" value="Fumarate reductase/succinate dehydrogenase, transmembrane subunit"/>
    <property type="match status" value="1"/>
</dbReference>
<dbReference type="CDD" id="cd03495">
    <property type="entry name" value="SQR_TypeC_SdhD_like"/>
    <property type="match status" value="1"/>
</dbReference>
<comment type="subunit">
    <text evidence="5">Part of an enzyme complex containing four subunits: a flavoprotein, an iron-sulfur protein, plus two membrane-anchoring proteins, SdhC and SdhD.</text>
</comment>
<keyword evidence="14" id="KW-0408">Iron</keyword>
<evidence type="ECO:0000256" key="1">
    <source>
        <dbReference type="ARBA" id="ARBA00001971"/>
    </source>
</evidence>
<feature type="transmembrane region" description="Helical" evidence="16">
    <location>
        <begin position="64"/>
        <end position="86"/>
    </location>
</feature>
<keyword evidence="13 16" id="KW-1133">Transmembrane helix</keyword>
<evidence type="ECO:0000256" key="3">
    <source>
        <dbReference type="ARBA" id="ARBA00004141"/>
    </source>
</evidence>
<proteinExistence type="predicted"/>
<comment type="caution">
    <text evidence="17">The sequence shown here is derived from an EMBL/GenBank/DDBJ whole genome shotgun (WGS) entry which is preliminary data.</text>
</comment>
<evidence type="ECO:0000256" key="5">
    <source>
        <dbReference type="ARBA" id="ARBA00011558"/>
    </source>
</evidence>
<dbReference type="InterPro" id="IPR034804">
    <property type="entry name" value="SQR/QFR_C/D"/>
</dbReference>
<dbReference type="EMBL" id="JBEPMM010000022">
    <property type="protein sequence ID" value="MET3695082.1"/>
    <property type="molecule type" value="Genomic_DNA"/>
</dbReference>
<dbReference type="SUPFAM" id="SSF81343">
    <property type="entry name" value="Fumarate reductase respiratory complex transmembrane subunits"/>
    <property type="match status" value="1"/>
</dbReference>
<organism evidence="17 18">
    <name type="scientific">Methylobacterium goesingense</name>
    <dbReference type="NCBI Taxonomy" id="243690"/>
    <lineage>
        <taxon>Bacteria</taxon>
        <taxon>Pseudomonadati</taxon>
        <taxon>Pseudomonadota</taxon>
        <taxon>Alphaproteobacteria</taxon>
        <taxon>Hyphomicrobiales</taxon>
        <taxon>Methylobacteriaceae</taxon>
        <taxon>Methylobacterium</taxon>
    </lineage>
</organism>
<comment type="pathway">
    <text evidence="4">Carbohydrate metabolism; tricarboxylic acid cycle.</text>
</comment>
<keyword evidence="7" id="KW-0813">Transport</keyword>
<evidence type="ECO:0000256" key="11">
    <source>
        <dbReference type="ARBA" id="ARBA00022723"/>
    </source>
</evidence>
<dbReference type="Proteomes" id="UP001549145">
    <property type="component" value="Unassembled WGS sequence"/>
</dbReference>
<evidence type="ECO:0000256" key="16">
    <source>
        <dbReference type="SAM" id="Phobius"/>
    </source>
</evidence>
<evidence type="ECO:0000256" key="7">
    <source>
        <dbReference type="ARBA" id="ARBA00022448"/>
    </source>
</evidence>
<keyword evidence="9" id="KW-0349">Heme</keyword>
<keyword evidence="10 16" id="KW-0812">Transmembrane</keyword>
<dbReference type="Pfam" id="PF01127">
    <property type="entry name" value="Sdh_cyt"/>
    <property type="match status" value="1"/>
</dbReference>
<protein>
    <recommendedName>
        <fullName evidence="6">Succinate dehydrogenase hydrophobic membrane anchor subunit</fullName>
    </recommendedName>
</protein>
<evidence type="ECO:0000256" key="2">
    <source>
        <dbReference type="ARBA" id="ARBA00004050"/>
    </source>
</evidence>
<evidence type="ECO:0000256" key="13">
    <source>
        <dbReference type="ARBA" id="ARBA00022989"/>
    </source>
</evidence>
<dbReference type="InterPro" id="IPR014312">
    <property type="entry name" value="Succ_DH_anchor"/>
</dbReference>
<evidence type="ECO:0000256" key="15">
    <source>
        <dbReference type="ARBA" id="ARBA00023136"/>
    </source>
</evidence>
<comment type="cofactor">
    <cofactor evidence="1">
        <name>heme</name>
        <dbReference type="ChEBI" id="CHEBI:30413"/>
    </cofactor>
</comment>
<dbReference type="InterPro" id="IPR000701">
    <property type="entry name" value="SuccDH_FuR_B_TM-su"/>
</dbReference>
<sequence>MADNRQNTNVTMRTPRARVKGLGASGHGAGHFWTQRLTAAANAPLMLAFVVIVALMANRPYPEAIALMSHPVVALLLILAVISVTAHMRIGMQVVIEDYVHDKTLKLLSLLANNFYAVIVAVACLYAILRVGLGKLV</sequence>
<evidence type="ECO:0000256" key="8">
    <source>
        <dbReference type="ARBA" id="ARBA00022532"/>
    </source>
</evidence>
<feature type="transmembrane region" description="Helical" evidence="16">
    <location>
        <begin position="39"/>
        <end position="58"/>
    </location>
</feature>
<reference evidence="17 18" key="1">
    <citation type="submission" date="2024-06" db="EMBL/GenBank/DDBJ databases">
        <title>Genomic Encyclopedia of Type Strains, Phase IV (KMG-IV): sequencing the most valuable type-strain genomes for metagenomic binning, comparative biology and taxonomic classification.</title>
        <authorList>
            <person name="Goeker M."/>
        </authorList>
    </citation>
    <scope>NUCLEOTIDE SEQUENCE [LARGE SCALE GENOMIC DNA]</scope>
    <source>
        <strain evidence="17 18">DSM 21331</strain>
    </source>
</reference>
<evidence type="ECO:0000256" key="14">
    <source>
        <dbReference type="ARBA" id="ARBA00023004"/>
    </source>
</evidence>
<keyword evidence="15 16" id="KW-0472">Membrane</keyword>
<gene>
    <name evidence="17" type="ORF">ABID43_004647</name>
</gene>
<dbReference type="RefSeq" id="WP_238282904.1">
    <property type="nucleotide sequence ID" value="NZ_BPQL01000212.1"/>
</dbReference>
<feature type="transmembrane region" description="Helical" evidence="16">
    <location>
        <begin position="107"/>
        <end position="129"/>
    </location>
</feature>
<evidence type="ECO:0000256" key="9">
    <source>
        <dbReference type="ARBA" id="ARBA00022617"/>
    </source>
</evidence>
<keyword evidence="18" id="KW-1185">Reference proteome</keyword>
<keyword evidence="8" id="KW-0816">Tricarboxylic acid cycle</keyword>
<evidence type="ECO:0000313" key="18">
    <source>
        <dbReference type="Proteomes" id="UP001549145"/>
    </source>
</evidence>
<evidence type="ECO:0000256" key="12">
    <source>
        <dbReference type="ARBA" id="ARBA00022982"/>
    </source>
</evidence>
<name>A0ABV2LB51_9HYPH</name>
<evidence type="ECO:0000256" key="10">
    <source>
        <dbReference type="ARBA" id="ARBA00022692"/>
    </source>
</evidence>
<comment type="subcellular location">
    <subcellularLocation>
        <location evidence="3">Membrane</location>
        <topology evidence="3">Multi-pass membrane protein</topology>
    </subcellularLocation>
</comment>
<evidence type="ECO:0000313" key="17">
    <source>
        <dbReference type="EMBL" id="MET3695082.1"/>
    </source>
</evidence>
<comment type="function">
    <text evidence="2">Membrane-anchoring subunit of succinate dehydrogenase (SDH).</text>
</comment>
<accession>A0ABV2LB51</accession>
<evidence type="ECO:0000256" key="6">
    <source>
        <dbReference type="ARBA" id="ARBA00019425"/>
    </source>
</evidence>